<dbReference type="InterPro" id="IPR036291">
    <property type="entry name" value="NAD(P)-bd_dom_sf"/>
</dbReference>
<protein>
    <recommendedName>
        <fullName evidence="3 7">UDP-glucose 6-dehydrogenase</fullName>
        <ecNumber evidence="3 7">1.1.1.22</ecNumber>
    </recommendedName>
</protein>
<dbReference type="OrthoDB" id="59839at2157"/>
<dbReference type="PIRSF" id="PIRSF000124">
    <property type="entry name" value="UDPglc_GDPman_dh"/>
    <property type="match status" value="1"/>
</dbReference>
<dbReference type="SMART" id="SM00984">
    <property type="entry name" value="UDPG_MGDP_dh_C"/>
    <property type="match status" value="1"/>
</dbReference>
<comment type="similarity">
    <text evidence="2 7">Belongs to the UDP-glucose/GDP-mannose dehydrogenase family.</text>
</comment>
<keyword evidence="4 7" id="KW-0560">Oxidoreductase</keyword>
<evidence type="ECO:0000256" key="10">
    <source>
        <dbReference type="PIRSR" id="PIRSR500134-3"/>
    </source>
</evidence>
<evidence type="ECO:0000256" key="6">
    <source>
        <dbReference type="ARBA" id="ARBA00047473"/>
    </source>
</evidence>
<dbReference type="InterPro" id="IPR001732">
    <property type="entry name" value="UDP-Glc/GDP-Man_DH_N"/>
</dbReference>
<proteinExistence type="inferred from homology"/>
<evidence type="ECO:0000256" key="5">
    <source>
        <dbReference type="ARBA" id="ARBA00023027"/>
    </source>
</evidence>
<feature type="domain" description="UDP-glucose/GDP-mannose dehydrogenase C-terminal" evidence="12">
    <location>
        <begin position="335"/>
        <end position="434"/>
    </location>
</feature>
<dbReference type="HOGENOM" id="CLU_023810_1_2_2"/>
<dbReference type="UniPathway" id="UPA00038">
    <property type="reaction ID" value="UER00491"/>
</dbReference>
<dbReference type="InterPro" id="IPR054886">
    <property type="entry name" value="UDPGDh_AglM"/>
</dbReference>
<dbReference type="EC" id="1.1.1.22" evidence="3 7"/>
<evidence type="ECO:0000256" key="1">
    <source>
        <dbReference type="ARBA" id="ARBA00004701"/>
    </source>
</evidence>
<dbReference type="Gene3D" id="1.20.5.100">
    <property type="entry name" value="Cytochrome c1, transmembrane anchor, C-terminal"/>
    <property type="match status" value="1"/>
</dbReference>
<feature type="binding site" evidence="9">
    <location>
        <position position="342"/>
    </location>
    <ligand>
        <name>substrate</name>
    </ligand>
</feature>
<dbReference type="KEGG" id="hwc:Hqrw_3012"/>
<keyword evidence="5 7" id="KW-0520">NAD</keyword>
<organism evidence="13 14">
    <name type="scientific">Haloquadratum walsbyi (strain DSM 16854 / JCM 12705 / C23)</name>
    <dbReference type="NCBI Taxonomy" id="768065"/>
    <lineage>
        <taxon>Archaea</taxon>
        <taxon>Methanobacteriati</taxon>
        <taxon>Methanobacteriota</taxon>
        <taxon>Stenosarchaea group</taxon>
        <taxon>Halobacteria</taxon>
        <taxon>Halobacteriales</taxon>
        <taxon>Haloferacaceae</taxon>
        <taxon>Haloquadratum</taxon>
    </lineage>
</organism>
<dbReference type="InterPro" id="IPR008927">
    <property type="entry name" value="6-PGluconate_DH-like_C_sf"/>
</dbReference>
<dbReference type="PANTHER" id="PTHR43750">
    <property type="entry name" value="UDP-GLUCOSE 6-DEHYDROGENASE TUAD"/>
    <property type="match status" value="1"/>
</dbReference>
<evidence type="ECO:0000256" key="7">
    <source>
        <dbReference type="PIRNR" id="PIRNR000124"/>
    </source>
</evidence>
<evidence type="ECO:0000256" key="2">
    <source>
        <dbReference type="ARBA" id="ARBA00006601"/>
    </source>
</evidence>
<dbReference type="NCBIfam" id="TIGR03026">
    <property type="entry name" value="NDP-sugDHase"/>
    <property type="match status" value="1"/>
</dbReference>
<dbReference type="PIRSF" id="PIRSF500134">
    <property type="entry name" value="UDPglc_DH_bac"/>
    <property type="match status" value="1"/>
</dbReference>
<dbReference type="GO" id="GO:0051287">
    <property type="term" value="F:NAD binding"/>
    <property type="evidence" value="ECO:0007669"/>
    <property type="project" value="InterPro"/>
</dbReference>
<dbReference type="GeneID" id="12447789"/>
<evidence type="ECO:0000256" key="3">
    <source>
        <dbReference type="ARBA" id="ARBA00012954"/>
    </source>
</evidence>
<feature type="binding site" evidence="10">
    <location>
        <position position="172"/>
    </location>
    <ligand>
        <name>NAD(+)</name>
        <dbReference type="ChEBI" id="CHEBI:57540"/>
    </ligand>
</feature>
<dbReference type="AlphaFoldDB" id="G0LLK2"/>
<dbReference type="SUPFAM" id="SSF51735">
    <property type="entry name" value="NAD(P)-binding Rossmann-fold domains"/>
    <property type="match status" value="1"/>
</dbReference>
<evidence type="ECO:0000259" key="12">
    <source>
        <dbReference type="SMART" id="SM00984"/>
    </source>
</evidence>
<dbReference type="Pfam" id="PF03720">
    <property type="entry name" value="UDPG_MGDP_dh_C"/>
    <property type="match status" value="1"/>
</dbReference>
<feature type="region of interest" description="Disordered" evidence="11">
    <location>
        <begin position="105"/>
        <end position="127"/>
    </location>
</feature>
<feature type="binding site" evidence="10">
    <location>
        <position position="136"/>
    </location>
    <ligand>
        <name>NAD(+)</name>
        <dbReference type="ChEBI" id="CHEBI:57540"/>
    </ligand>
</feature>
<evidence type="ECO:0000256" key="11">
    <source>
        <dbReference type="SAM" id="MobiDB-lite"/>
    </source>
</evidence>
<feature type="binding site" evidence="9">
    <location>
        <begin position="272"/>
        <end position="276"/>
    </location>
    <ligand>
        <name>substrate</name>
    </ligand>
</feature>
<reference evidence="13 14" key="1">
    <citation type="journal article" date="2011" name="PLoS ONE">
        <title>Haloquadratum walsbyi: limited diversity in a global pond.</title>
        <authorList>
            <person name="Dyall-Smith M."/>
            <person name="Pfeiffer F."/>
            <person name="Klee K."/>
            <person name="Palm P."/>
            <person name="Gross K."/>
            <person name="Schuster S.C."/>
            <person name="Rampp M."/>
            <person name="Oesterhelt D."/>
        </authorList>
    </citation>
    <scope>NUCLEOTIDE SEQUENCE [LARGE SCALE GENOMIC DNA]</scope>
    <source>
        <strain evidence="14">DSM 16854 / JCM 12705 / C23</strain>
    </source>
</reference>
<feature type="binding site" evidence="9">
    <location>
        <position position="280"/>
    </location>
    <ligand>
        <name>substrate</name>
    </ligand>
</feature>
<evidence type="ECO:0000256" key="8">
    <source>
        <dbReference type="PIRSR" id="PIRSR500134-1"/>
    </source>
</evidence>
<dbReference type="NCBIfam" id="NF041297">
    <property type="entry name" value="UDPGDh_AglM"/>
    <property type="match status" value="1"/>
</dbReference>
<dbReference type="SUPFAM" id="SSF52413">
    <property type="entry name" value="UDP-glucose/GDP-mannose dehydrogenase C-terminal domain"/>
    <property type="match status" value="1"/>
</dbReference>
<comment type="catalytic activity">
    <reaction evidence="6 7">
        <text>UDP-alpha-D-glucose + 2 NAD(+) + H2O = UDP-alpha-D-glucuronate + 2 NADH + 3 H(+)</text>
        <dbReference type="Rhea" id="RHEA:23596"/>
        <dbReference type="ChEBI" id="CHEBI:15377"/>
        <dbReference type="ChEBI" id="CHEBI:15378"/>
        <dbReference type="ChEBI" id="CHEBI:57540"/>
        <dbReference type="ChEBI" id="CHEBI:57945"/>
        <dbReference type="ChEBI" id="CHEBI:58052"/>
        <dbReference type="ChEBI" id="CHEBI:58885"/>
        <dbReference type="EC" id="1.1.1.22"/>
    </reaction>
</comment>
<comment type="pathway">
    <text evidence="1">Nucleotide-sugar biosynthesis; UDP-alpha-D-glucuronate biosynthesis; UDP-alpha-D-glucuronate from UDP-alpha-D-glucose: step 1/1.</text>
</comment>
<dbReference type="GO" id="GO:0006065">
    <property type="term" value="P:UDP-glucuronate biosynthetic process"/>
    <property type="evidence" value="ECO:0007669"/>
    <property type="project" value="UniProtKB-UniPathway"/>
</dbReference>
<dbReference type="GO" id="GO:0000271">
    <property type="term" value="P:polysaccharide biosynthetic process"/>
    <property type="evidence" value="ECO:0007669"/>
    <property type="project" value="InterPro"/>
</dbReference>
<feature type="binding site" evidence="9">
    <location>
        <position position="227"/>
    </location>
    <ligand>
        <name>substrate</name>
    </ligand>
</feature>
<feature type="binding site" evidence="10">
    <location>
        <position position="30"/>
    </location>
    <ligand>
        <name>NAD(+)</name>
        <dbReference type="ChEBI" id="CHEBI:57540"/>
    </ligand>
</feature>
<dbReference type="PANTHER" id="PTHR43750:SF3">
    <property type="entry name" value="UDP-GLUCOSE 6-DEHYDROGENASE TUAD"/>
    <property type="match status" value="1"/>
</dbReference>
<dbReference type="InterPro" id="IPR014026">
    <property type="entry name" value="UDP-Glc/GDP-Man_DH_dimer"/>
</dbReference>
<dbReference type="SUPFAM" id="SSF48179">
    <property type="entry name" value="6-phosphogluconate dehydrogenase C-terminal domain-like"/>
    <property type="match status" value="1"/>
</dbReference>
<evidence type="ECO:0000256" key="9">
    <source>
        <dbReference type="PIRSR" id="PIRSR500134-2"/>
    </source>
</evidence>
<feature type="compositionally biased region" description="Acidic residues" evidence="11">
    <location>
        <begin position="116"/>
        <end position="125"/>
    </location>
</feature>
<dbReference type="InterPro" id="IPR028357">
    <property type="entry name" value="UDPglc_DH_bac"/>
</dbReference>
<dbReference type="InterPro" id="IPR014027">
    <property type="entry name" value="UDP-Glc/GDP-Man_DH_C"/>
</dbReference>
<dbReference type="InterPro" id="IPR017476">
    <property type="entry name" value="UDP-Glc/GDP-Man"/>
</dbReference>
<dbReference type="RefSeq" id="WP_014556338.1">
    <property type="nucleotide sequence ID" value="NC_017459.1"/>
</dbReference>
<dbReference type="InterPro" id="IPR036220">
    <property type="entry name" value="UDP-Glc/GDP-Man_DH_C_sf"/>
</dbReference>
<name>G0LLK2_HALWC</name>
<feature type="binding site" evidence="9">
    <location>
        <begin position="169"/>
        <end position="172"/>
    </location>
    <ligand>
        <name>substrate</name>
    </ligand>
</feature>
<evidence type="ECO:0000313" key="14">
    <source>
        <dbReference type="Proteomes" id="UP000007954"/>
    </source>
</evidence>
<evidence type="ECO:0000256" key="4">
    <source>
        <dbReference type="ARBA" id="ARBA00023002"/>
    </source>
</evidence>
<dbReference type="Pfam" id="PF00984">
    <property type="entry name" value="UDPG_MGDP_dh"/>
    <property type="match status" value="1"/>
</dbReference>
<feature type="binding site" evidence="10">
    <location>
        <position position="84"/>
    </location>
    <ligand>
        <name>NAD(+)</name>
        <dbReference type="ChEBI" id="CHEBI:57540"/>
    </ligand>
</feature>
<dbReference type="GO" id="GO:0003979">
    <property type="term" value="F:UDP-glucose 6-dehydrogenase activity"/>
    <property type="evidence" value="ECO:0007669"/>
    <property type="project" value="UniProtKB-EC"/>
</dbReference>
<feature type="active site" description="Nucleophile" evidence="8">
    <location>
        <position position="283"/>
    </location>
</feature>
<gene>
    <name evidence="13" type="primary">aglM</name>
    <name evidence="13" type="synonym">ugd</name>
    <name evidence="13" type="ordered locus">Hqrw_3012</name>
</gene>
<evidence type="ECO:0000313" key="13">
    <source>
        <dbReference type="EMBL" id="CCC40808.1"/>
    </source>
</evidence>
<dbReference type="Proteomes" id="UP000007954">
    <property type="component" value="Chromosome"/>
</dbReference>
<dbReference type="Pfam" id="PF03721">
    <property type="entry name" value="UDPG_MGDP_dh_N"/>
    <property type="match status" value="1"/>
</dbReference>
<feature type="binding site" evidence="10">
    <location>
        <position position="286"/>
    </location>
    <ligand>
        <name>NAD(+)</name>
        <dbReference type="ChEBI" id="CHEBI:57540"/>
    </ligand>
</feature>
<dbReference type="EMBL" id="FR746099">
    <property type="protein sequence ID" value="CCC40808.1"/>
    <property type="molecule type" value="Genomic_DNA"/>
</dbReference>
<feature type="binding site" evidence="10">
    <location>
        <position position="349"/>
    </location>
    <ligand>
        <name>NAD(+)</name>
        <dbReference type="ChEBI" id="CHEBI:57540"/>
    </ligand>
</feature>
<sequence>MHISIVGSGYVGTTVAACFADLGHTVTTIDIDDSIVAAIEAGEAPIHEPGLDELVAEHGGDRLRATTTYDIIPETDVTMLALPTPSRDDGSIDLQYMKAGAESVGEALANQNSTDTDTDTDTDPDPDPHLILTKSTVIPTTTDEQLAPAIARDGLARTQDFLVGSNPEFQREGSAVTDFLNPDKLVFGTADERATELLYKLYDPLRERADDEIPVVETDVAAAEMIKYGNNAFLASKVSLINDLGNVCKEFGVDAYEVADAIGLDDRIGAQFLRSGVGFGGSCFPKDTNAIIAAAQERGYNPPMLNATLSVNNIQPERLLELLAKHTEITDNRIAVLGLAFKPGTDDIRHTRAAPVIDQLRDHGADVVAYDPVATENMREKYPDITYTETAADALADAHGAVVVTGWDEFAALDTEFDTMVDPVVIDGRRIIDRRDGITYEGLTW</sequence>
<dbReference type="Gene3D" id="3.40.50.720">
    <property type="entry name" value="NAD(P)-binding Rossmann-like Domain"/>
    <property type="match status" value="2"/>
</dbReference>
<accession>G0LLK2</accession>